<dbReference type="Proteomes" id="UP001201980">
    <property type="component" value="Unassembled WGS sequence"/>
</dbReference>
<dbReference type="AlphaFoldDB" id="A0AAD5RU07"/>
<proteinExistence type="predicted"/>
<gene>
    <name evidence="1" type="ORF">MKZ38_008825</name>
</gene>
<organism evidence="1 2">
    <name type="scientific">Zalerion maritima</name>
    <dbReference type="NCBI Taxonomy" id="339359"/>
    <lineage>
        <taxon>Eukaryota</taxon>
        <taxon>Fungi</taxon>
        <taxon>Dikarya</taxon>
        <taxon>Ascomycota</taxon>
        <taxon>Pezizomycotina</taxon>
        <taxon>Sordariomycetes</taxon>
        <taxon>Lulworthiomycetidae</taxon>
        <taxon>Lulworthiales</taxon>
        <taxon>Lulworthiaceae</taxon>
        <taxon>Zalerion</taxon>
    </lineage>
</organism>
<reference evidence="1" key="1">
    <citation type="submission" date="2022-07" db="EMBL/GenBank/DDBJ databases">
        <title>Draft genome sequence of Zalerion maritima ATCC 34329, a (micro)plastics degrading marine fungus.</title>
        <authorList>
            <person name="Paco A."/>
            <person name="Goncalves M.F.M."/>
            <person name="Rocha-Santos T.A.P."/>
            <person name="Alves A."/>
        </authorList>
    </citation>
    <scope>NUCLEOTIDE SEQUENCE</scope>
    <source>
        <strain evidence="1">ATCC 34329</strain>
    </source>
</reference>
<keyword evidence="2" id="KW-1185">Reference proteome</keyword>
<protein>
    <submittedName>
        <fullName evidence="1">Uncharacterized protein</fullName>
    </submittedName>
</protein>
<dbReference type="EMBL" id="JAKWBI020000062">
    <property type="protein sequence ID" value="KAJ2904107.1"/>
    <property type="molecule type" value="Genomic_DNA"/>
</dbReference>
<evidence type="ECO:0000313" key="1">
    <source>
        <dbReference type="EMBL" id="KAJ2904107.1"/>
    </source>
</evidence>
<accession>A0AAD5RU07</accession>
<evidence type="ECO:0000313" key="2">
    <source>
        <dbReference type="Proteomes" id="UP001201980"/>
    </source>
</evidence>
<comment type="caution">
    <text evidence="1">The sequence shown here is derived from an EMBL/GenBank/DDBJ whole genome shotgun (WGS) entry which is preliminary data.</text>
</comment>
<sequence>MALNLILWSPFCLLDLRTPPQFGHYTQAVAQATEDAFATHSRHTILKPNVLLANGLPIVPNPTPVEPQLSMLSNSSMRLVALAVIQRLQVHVKIAVRVRAAFAGAETRRGVHANSYATRQAPCQLRWHPRRVICTTPARHTTLTKVLSGLVLALSRVHPEALGQPRASTGAAWDAHDLTSHTSQVLGIWGRLDSLPSFPSTGLCACVFLIWSYHEVNDLIHDNSASFVEVGHEAIRRMSSTQSGTESGPMGEVPVTKGRARHGQLGKAKKGFVAVGSCWARLWGKFEIIGPLMKLREGEKLRSYWPSRIPMEESIIQATENITIASGKDDDPEHQEEMPIMKEKEFLL</sequence>
<name>A0AAD5RU07_9PEZI</name>